<sequence>MDGIFPILEKISSGKCEELFKSALDQRMLNIATICCNPPSFGINHPAKSPGEMINIYDGKHKGRAFREICIGISKKDFPIAVAETMASAIISAGTNYGKSVLVENGIHELGDTIAGSVFNKNKTIDQAFVAELAYSANENRNIDLSGIVIRIQKQAMQSHLVYGSVNQTKEFCDFMDHLSGDEPSVQAAVRSAFSEITANALSNLNEQEALRLTNILLTVGYPTVDKYRKIILDNIDQDYEERHYLKAALSLIGMLKKKDPYEMERLASIYSEAGSAVLTDGIIDRDDYIGLSELPGLDMGLVNVKEIPRQARGAAIEMELGI</sequence>
<gene>
    <name evidence="1" type="ORF">JEU22_00755</name>
</gene>
<dbReference type="EMBL" id="JAEHTE010000001">
    <property type="protein sequence ID" value="MBI6882444.1"/>
    <property type="molecule type" value="Genomic_DNA"/>
</dbReference>
<dbReference type="RefSeq" id="WP_198746061.1">
    <property type="nucleotide sequence ID" value="NZ_JAEHTE010000001.1"/>
</dbReference>
<evidence type="ECO:0000313" key="2">
    <source>
        <dbReference type="Proteomes" id="UP000637061"/>
    </source>
</evidence>
<dbReference type="Proteomes" id="UP000637061">
    <property type="component" value="Unassembled WGS sequence"/>
</dbReference>
<name>A0A8I1JIE9_PSEPU</name>
<reference evidence="1" key="1">
    <citation type="submission" date="2020-12" db="EMBL/GenBank/DDBJ databases">
        <title>Enhanced detection system for hospital associated transmission using whole genome sequencing surveillance.</title>
        <authorList>
            <person name="Harrison L.H."/>
            <person name="Van Tyne D."/>
            <person name="Marsh J.W."/>
            <person name="Griffith M.P."/>
            <person name="Snyder D.J."/>
            <person name="Cooper V.S."/>
            <person name="Mustapha M."/>
        </authorList>
    </citation>
    <scope>NUCLEOTIDE SEQUENCE</scope>
    <source>
        <strain evidence="1">PSB00042</strain>
    </source>
</reference>
<accession>A0A8I1JIE9</accession>
<comment type="caution">
    <text evidence="1">The sequence shown here is derived from an EMBL/GenBank/DDBJ whole genome shotgun (WGS) entry which is preliminary data.</text>
</comment>
<dbReference type="AlphaFoldDB" id="A0A8I1JIE9"/>
<protein>
    <submittedName>
        <fullName evidence="1">Uncharacterized protein</fullName>
    </submittedName>
</protein>
<organism evidence="1 2">
    <name type="scientific">Pseudomonas putida</name>
    <name type="common">Arthrobacter siderocapsulatus</name>
    <dbReference type="NCBI Taxonomy" id="303"/>
    <lineage>
        <taxon>Bacteria</taxon>
        <taxon>Pseudomonadati</taxon>
        <taxon>Pseudomonadota</taxon>
        <taxon>Gammaproteobacteria</taxon>
        <taxon>Pseudomonadales</taxon>
        <taxon>Pseudomonadaceae</taxon>
        <taxon>Pseudomonas</taxon>
    </lineage>
</organism>
<proteinExistence type="predicted"/>
<evidence type="ECO:0000313" key="1">
    <source>
        <dbReference type="EMBL" id="MBI6882444.1"/>
    </source>
</evidence>